<evidence type="ECO:0000313" key="2">
    <source>
        <dbReference type="Proteomes" id="UP000515733"/>
    </source>
</evidence>
<organism evidence="1 2">
    <name type="scientific">Denitratisoma oestradiolicum</name>
    <dbReference type="NCBI Taxonomy" id="311182"/>
    <lineage>
        <taxon>Bacteria</taxon>
        <taxon>Pseudomonadati</taxon>
        <taxon>Pseudomonadota</taxon>
        <taxon>Betaproteobacteria</taxon>
        <taxon>Nitrosomonadales</taxon>
        <taxon>Sterolibacteriaceae</taxon>
        <taxon>Denitratisoma</taxon>
    </lineage>
</organism>
<name>A0A6S6Y3Y4_9PROT</name>
<dbReference type="GO" id="GO:0030170">
    <property type="term" value="F:pyridoxal phosphate binding"/>
    <property type="evidence" value="ECO:0007669"/>
    <property type="project" value="InterPro"/>
</dbReference>
<accession>A0A6S6Y3Y4</accession>
<dbReference type="InterPro" id="IPR011037">
    <property type="entry name" value="Pyrv_Knase-like_insert_dom_sf"/>
</dbReference>
<dbReference type="EMBL" id="LR778301">
    <property type="protein sequence ID" value="CAB1370010.1"/>
    <property type="molecule type" value="Genomic_DNA"/>
</dbReference>
<dbReference type="GO" id="GO:0030151">
    <property type="term" value="F:molybdenum ion binding"/>
    <property type="evidence" value="ECO:0007669"/>
    <property type="project" value="InterPro"/>
</dbReference>
<protein>
    <submittedName>
        <fullName evidence="1">MOSC domain-containing protein</fullName>
    </submittedName>
</protein>
<sequence>MILGHLKEIWRYPVKSMGGEAIDSTLLTSLGIPGDRCWAVIDTEKREIRNAKKWPALLQYRARHLPGAVLAADCYDADVPDVLIETPQGAQLSARDPGTGTLLGESLGRLLRLAPRAHPSDREHYRLASAPTVEEFSQAMALQAGEAAPDFSEAPPDLLALLKEYATPPGAYFDAFPLHLLTTDSLAHLAGHTESEAAVQRFRPNLLVEATGVAALTENGWVGARIRIGEAVLRVDSRTVRCGMTIRAQPWCGVTEQKGLMRSLVDHCERCLGVNIVVERAGRISVGCPLTLLEPE</sequence>
<dbReference type="RefSeq" id="WP_145771033.1">
    <property type="nucleotide sequence ID" value="NZ_LR778301.1"/>
</dbReference>
<dbReference type="SUPFAM" id="SSF50800">
    <property type="entry name" value="PK beta-barrel domain-like"/>
    <property type="match status" value="1"/>
</dbReference>
<dbReference type="GO" id="GO:0003824">
    <property type="term" value="F:catalytic activity"/>
    <property type="evidence" value="ECO:0007669"/>
    <property type="project" value="InterPro"/>
</dbReference>
<gene>
    <name evidence="1" type="ORF">DENOEST_2851</name>
</gene>
<keyword evidence="2" id="KW-1185">Reference proteome</keyword>
<dbReference type="KEGG" id="doe:DENOEST_2851"/>
<dbReference type="PROSITE" id="PS51340">
    <property type="entry name" value="MOSC"/>
    <property type="match status" value="1"/>
</dbReference>
<dbReference type="InterPro" id="IPR005302">
    <property type="entry name" value="MoCF_Sase_C"/>
</dbReference>
<dbReference type="Pfam" id="PF03473">
    <property type="entry name" value="MOSC"/>
    <property type="match status" value="1"/>
</dbReference>
<dbReference type="Proteomes" id="UP000515733">
    <property type="component" value="Chromosome"/>
</dbReference>
<evidence type="ECO:0000313" key="1">
    <source>
        <dbReference type="EMBL" id="CAB1370010.1"/>
    </source>
</evidence>
<dbReference type="Pfam" id="PF03476">
    <property type="entry name" value="MOSC_N"/>
    <property type="match status" value="1"/>
</dbReference>
<dbReference type="AlphaFoldDB" id="A0A6S6Y3Y4"/>
<dbReference type="OrthoDB" id="581532at2"/>
<proteinExistence type="predicted"/>
<dbReference type="Gene3D" id="2.40.33.20">
    <property type="entry name" value="PK beta-barrel domain-like"/>
    <property type="match status" value="1"/>
</dbReference>
<reference evidence="1 2" key="1">
    <citation type="submission" date="2020-03" db="EMBL/GenBank/DDBJ databases">
        <authorList>
            <consortium name="Genoscope - CEA"/>
            <person name="William W."/>
        </authorList>
    </citation>
    <scope>NUCLEOTIDE SEQUENCE [LARGE SCALE GENOMIC DNA]</scope>
    <source>
        <strain evidence="2">DSM 16959</strain>
    </source>
</reference>
<dbReference type="InterPro" id="IPR005303">
    <property type="entry name" value="MOCOS_middle"/>
</dbReference>